<evidence type="ECO:0000256" key="2">
    <source>
        <dbReference type="ARBA" id="ARBA00022737"/>
    </source>
</evidence>
<dbReference type="PANTHER" id="PTHR46202">
    <property type="entry name" value="DNA EXCISION REPAIR PROTEIN ERCC-8"/>
    <property type="match status" value="1"/>
</dbReference>
<keyword evidence="8" id="KW-1185">Reference proteome</keyword>
<dbReference type="Gene3D" id="2.130.10.10">
    <property type="entry name" value="YVTN repeat-like/Quinoprotein amine dehydrogenase"/>
    <property type="match status" value="2"/>
</dbReference>
<dbReference type="InterPro" id="IPR020472">
    <property type="entry name" value="WD40_PAC1"/>
</dbReference>
<keyword evidence="4" id="KW-0234">DNA repair</keyword>
<feature type="region of interest" description="Disordered" evidence="6">
    <location>
        <begin position="482"/>
        <end position="521"/>
    </location>
</feature>
<dbReference type="GO" id="GO:0043161">
    <property type="term" value="P:proteasome-mediated ubiquitin-dependent protein catabolic process"/>
    <property type="evidence" value="ECO:0007669"/>
    <property type="project" value="TreeGrafter"/>
</dbReference>
<feature type="repeat" description="WD" evidence="5">
    <location>
        <begin position="117"/>
        <end position="153"/>
    </location>
</feature>
<dbReference type="GO" id="GO:0006283">
    <property type="term" value="P:transcription-coupled nucleotide-excision repair"/>
    <property type="evidence" value="ECO:0007669"/>
    <property type="project" value="InterPro"/>
</dbReference>
<keyword evidence="3" id="KW-0227">DNA damage</keyword>
<gene>
    <name evidence="7" type="ORF">BQ4739_LOCUS3297</name>
</gene>
<dbReference type="STRING" id="3088.A0A383VAW0"/>
<protein>
    <recommendedName>
        <fullName evidence="9">Anaphase-promoting complex subunit 4 WD40 domain-containing protein</fullName>
    </recommendedName>
</protein>
<dbReference type="EMBL" id="FNXT01000259">
    <property type="protein sequence ID" value="SZX62707.1"/>
    <property type="molecule type" value="Genomic_DNA"/>
</dbReference>
<dbReference type="SMART" id="SM00320">
    <property type="entry name" value="WD40"/>
    <property type="match status" value="5"/>
</dbReference>
<evidence type="ECO:0000313" key="8">
    <source>
        <dbReference type="Proteomes" id="UP000256970"/>
    </source>
</evidence>
<dbReference type="PROSITE" id="PS50082">
    <property type="entry name" value="WD_REPEATS_2"/>
    <property type="match status" value="4"/>
</dbReference>
<dbReference type="PRINTS" id="PR00320">
    <property type="entry name" value="GPROTEINBRPT"/>
</dbReference>
<dbReference type="InterPro" id="IPR042238">
    <property type="entry name" value="Rad28/ERCC8/Ckn1/ATCSA-1"/>
</dbReference>
<feature type="repeat" description="WD" evidence="5">
    <location>
        <begin position="203"/>
        <end position="245"/>
    </location>
</feature>
<dbReference type="PROSITE" id="PS50294">
    <property type="entry name" value="WD_REPEATS_REGION"/>
    <property type="match status" value="4"/>
</dbReference>
<dbReference type="Proteomes" id="UP000256970">
    <property type="component" value="Unassembled WGS sequence"/>
</dbReference>
<evidence type="ECO:0008006" key="9">
    <source>
        <dbReference type="Google" id="ProtNLM"/>
    </source>
</evidence>
<name>A0A383VAW0_TETOB</name>
<feature type="region of interest" description="Disordered" evidence="6">
    <location>
        <begin position="249"/>
        <end position="294"/>
    </location>
</feature>
<feature type="repeat" description="WD" evidence="5">
    <location>
        <begin position="331"/>
        <end position="363"/>
    </location>
</feature>
<sequence>MEFAGWQGVQPSKSDSHEENLVQLLAQTATSGRAGRATRKYLRHRICNLSLSRHISVDTSQVGGIRWLDLDSVEQRYLLTAAADSTLEAFDVLAAAAGSGQEQVQLSPLFTVKRGHPAAHMYQVTSISWYPVDTGLFITGSADQDVKVWDTNTLEVACVFSCSDKVMCTGMSSCGSHALIAVGTKKPGVVLADVASGAFTHTLSGHSTGTWAVCWSPSNEHQLFTGDASGEVRLWDIRRSGTRALLDMAVTQKPKPRPGVTPAAAAGAGASGRAANGHDGSNSRRSSGVKRKASAAAAAAAAEGGGGAEEDTYDDPRFGVGVRHRGRATKPMAHEGPVTCIHATADGLSLLTAGADNRLRLWDSCHLHHQLLHYSDTFNRGAFPKRMCSTPDGRYLFFPRGDDIQLFDIASGEQVALLSQGHYDTVTACAYSPHSQQLFSAATDGVLLVWEPWTQPDADGSGGAAAADVAGHQGRDWWMAAASGRRQQQQQPSGLAFGSARAASRPTAADIDAWSEEEGML</sequence>
<dbReference type="GO" id="GO:0000109">
    <property type="term" value="C:nucleotide-excision repair complex"/>
    <property type="evidence" value="ECO:0007669"/>
    <property type="project" value="TreeGrafter"/>
</dbReference>
<dbReference type="InterPro" id="IPR001680">
    <property type="entry name" value="WD40_rpt"/>
</dbReference>
<dbReference type="GO" id="GO:0031464">
    <property type="term" value="C:Cul4A-RING E3 ubiquitin ligase complex"/>
    <property type="evidence" value="ECO:0007669"/>
    <property type="project" value="TreeGrafter"/>
</dbReference>
<proteinExistence type="predicted"/>
<accession>A0A383VAW0</accession>
<dbReference type="InterPro" id="IPR036322">
    <property type="entry name" value="WD40_repeat_dom_sf"/>
</dbReference>
<feature type="compositionally biased region" description="Low complexity" evidence="6">
    <location>
        <begin position="263"/>
        <end position="277"/>
    </location>
</feature>
<dbReference type="SUPFAM" id="SSF50978">
    <property type="entry name" value="WD40 repeat-like"/>
    <property type="match status" value="1"/>
</dbReference>
<dbReference type="Pfam" id="PF00400">
    <property type="entry name" value="WD40"/>
    <property type="match status" value="4"/>
</dbReference>
<evidence type="ECO:0000313" key="7">
    <source>
        <dbReference type="EMBL" id="SZX62707.1"/>
    </source>
</evidence>
<evidence type="ECO:0000256" key="4">
    <source>
        <dbReference type="ARBA" id="ARBA00023204"/>
    </source>
</evidence>
<organism evidence="7 8">
    <name type="scientific">Tetradesmus obliquus</name>
    <name type="common">Green alga</name>
    <name type="synonym">Acutodesmus obliquus</name>
    <dbReference type="NCBI Taxonomy" id="3088"/>
    <lineage>
        <taxon>Eukaryota</taxon>
        <taxon>Viridiplantae</taxon>
        <taxon>Chlorophyta</taxon>
        <taxon>core chlorophytes</taxon>
        <taxon>Chlorophyceae</taxon>
        <taxon>CS clade</taxon>
        <taxon>Sphaeropleales</taxon>
        <taxon>Scenedesmaceae</taxon>
        <taxon>Tetradesmus</taxon>
    </lineage>
</organism>
<evidence type="ECO:0000256" key="5">
    <source>
        <dbReference type="PROSITE-ProRule" id="PRU00221"/>
    </source>
</evidence>
<feature type="repeat" description="WD" evidence="5">
    <location>
        <begin position="419"/>
        <end position="451"/>
    </location>
</feature>
<keyword evidence="2" id="KW-0677">Repeat</keyword>
<dbReference type="GO" id="GO:0000209">
    <property type="term" value="P:protein polyubiquitination"/>
    <property type="evidence" value="ECO:0007669"/>
    <property type="project" value="TreeGrafter"/>
</dbReference>
<evidence type="ECO:0000256" key="1">
    <source>
        <dbReference type="ARBA" id="ARBA00022574"/>
    </source>
</evidence>
<keyword evidence="1 5" id="KW-0853">WD repeat</keyword>
<dbReference type="AlphaFoldDB" id="A0A383VAW0"/>
<dbReference type="PANTHER" id="PTHR46202:SF1">
    <property type="entry name" value="DNA EXCISION REPAIR PROTEIN ERCC-8"/>
    <property type="match status" value="1"/>
</dbReference>
<reference evidence="7 8" key="1">
    <citation type="submission" date="2016-10" db="EMBL/GenBank/DDBJ databases">
        <authorList>
            <person name="Cai Z."/>
        </authorList>
    </citation>
    <scope>NUCLEOTIDE SEQUENCE [LARGE SCALE GENOMIC DNA]</scope>
</reference>
<dbReference type="InterPro" id="IPR015943">
    <property type="entry name" value="WD40/YVTN_repeat-like_dom_sf"/>
</dbReference>
<evidence type="ECO:0000256" key="3">
    <source>
        <dbReference type="ARBA" id="ARBA00022763"/>
    </source>
</evidence>
<evidence type="ECO:0000256" key="6">
    <source>
        <dbReference type="SAM" id="MobiDB-lite"/>
    </source>
</evidence>